<reference evidence="1 2" key="1">
    <citation type="submission" date="2019-06" db="EMBL/GenBank/DDBJ databases">
        <title>Sequencing the genomes of 1000 actinobacteria strains.</title>
        <authorList>
            <person name="Klenk H.-P."/>
        </authorList>
    </citation>
    <scope>NUCLEOTIDE SEQUENCE [LARGE SCALE GENOMIC DNA]</scope>
    <source>
        <strain evidence="1 2">DSM 45301</strain>
    </source>
</reference>
<protein>
    <submittedName>
        <fullName evidence="1">Uncharacterized protein</fullName>
    </submittedName>
</protein>
<gene>
    <name evidence="1" type="ORF">FB558_2465</name>
</gene>
<keyword evidence="2" id="KW-1185">Reference proteome</keyword>
<dbReference type="Pfam" id="PF19826">
    <property type="entry name" value="DUF6307"/>
    <property type="match status" value="1"/>
</dbReference>
<sequence>MAVATSTYVSLYDQRVALVAHALTQNSKIDEKAATDLAVHVLNALDHIPEKVR</sequence>
<evidence type="ECO:0000313" key="2">
    <source>
        <dbReference type="Proteomes" id="UP000315677"/>
    </source>
</evidence>
<dbReference type="EMBL" id="VFPA01000001">
    <property type="protein sequence ID" value="TQM15675.1"/>
    <property type="molecule type" value="Genomic_DNA"/>
</dbReference>
<dbReference type="AlphaFoldDB" id="A0A543E276"/>
<evidence type="ECO:0000313" key="1">
    <source>
        <dbReference type="EMBL" id="TQM15675.1"/>
    </source>
</evidence>
<accession>A0A543E276</accession>
<dbReference type="RefSeq" id="WP_170231276.1">
    <property type="nucleotide sequence ID" value="NZ_VFPA01000001.1"/>
</dbReference>
<dbReference type="Proteomes" id="UP000315677">
    <property type="component" value="Unassembled WGS sequence"/>
</dbReference>
<dbReference type="InterPro" id="IPR046274">
    <property type="entry name" value="DUF6307"/>
</dbReference>
<organism evidence="1 2">
    <name type="scientific">Pseudonocardia kunmingensis</name>
    <dbReference type="NCBI Taxonomy" id="630975"/>
    <lineage>
        <taxon>Bacteria</taxon>
        <taxon>Bacillati</taxon>
        <taxon>Actinomycetota</taxon>
        <taxon>Actinomycetes</taxon>
        <taxon>Pseudonocardiales</taxon>
        <taxon>Pseudonocardiaceae</taxon>
        <taxon>Pseudonocardia</taxon>
    </lineage>
</organism>
<comment type="caution">
    <text evidence="1">The sequence shown here is derived from an EMBL/GenBank/DDBJ whole genome shotgun (WGS) entry which is preliminary data.</text>
</comment>
<proteinExistence type="predicted"/>
<name>A0A543E276_9PSEU</name>